<dbReference type="SUPFAM" id="SSF54928">
    <property type="entry name" value="RNA-binding domain, RBD"/>
    <property type="match status" value="1"/>
</dbReference>
<keyword evidence="15 25" id="KW-0694">RNA-binding</keyword>
<dbReference type="EMBL" id="OU892284">
    <property type="protein sequence ID" value="CAG9772752.1"/>
    <property type="molecule type" value="Genomic_DNA"/>
</dbReference>
<dbReference type="Pfam" id="PF14570">
    <property type="entry name" value="zf-RING_4"/>
    <property type="match status" value="1"/>
</dbReference>
<dbReference type="InterPro" id="IPR039515">
    <property type="entry name" value="NOT4_mRING-HC-C4C4"/>
</dbReference>
<dbReference type="CDD" id="cd12438">
    <property type="entry name" value="RRM_CNOT4"/>
    <property type="match status" value="1"/>
</dbReference>
<evidence type="ECO:0000256" key="20">
    <source>
        <dbReference type="ARBA" id="ARBA00071435"/>
    </source>
</evidence>
<protein>
    <recommendedName>
        <fullName evidence="20">CCR4-NOT transcription complex subunit 4</fullName>
        <ecNumber evidence="5">2.3.2.27</ecNumber>
    </recommendedName>
    <alternativeName>
        <fullName evidence="23">CCR4-associated factor 4</fullName>
    </alternativeName>
    <alternativeName>
        <fullName evidence="24">E3 ubiquitin-protein ligase CNOT4</fullName>
    </alternativeName>
    <alternativeName>
        <fullName evidence="21">Potential transcriptional repressor NOT4Hp</fullName>
    </alternativeName>
    <alternativeName>
        <fullName evidence="22">RING-type E3 ubiquitin transferase CNOT4</fullName>
    </alternativeName>
</protein>
<feature type="compositionally biased region" description="Polar residues" evidence="27">
    <location>
        <begin position="251"/>
        <end position="270"/>
    </location>
</feature>
<evidence type="ECO:0000256" key="7">
    <source>
        <dbReference type="ARBA" id="ARBA00022490"/>
    </source>
</evidence>
<dbReference type="GO" id="GO:0005634">
    <property type="term" value="C:nucleus"/>
    <property type="evidence" value="ECO:0007669"/>
    <property type="project" value="UniProtKB-SubCell"/>
</dbReference>
<evidence type="ECO:0000256" key="26">
    <source>
        <dbReference type="PROSITE-ProRule" id="PRU00723"/>
    </source>
</evidence>
<dbReference type="GO" id="GO:0008270">
    <property type="term" value="F:zinc ion binding"/>
    <property type="evidence" value="ECO:0007669"/>
    <property type="project" value="UniProtKB-KW"/>
</dbReference>
<keyword evidence="12" id="KW-0833">Ubl conjugation pathway</keyword>
<dbReference type="InterPro" id="IPR003954">
    <property type="entry name" value="RRM_euk-type"/>
</dbReference>
<feature type="region of interest" description="Disordered" evidence="27">
    <location>
        <begin position="931"/>
        <end position="954"/>
    </location>
</feature>
<dbReference type="FunFam" id="3.30.70.330:FF:000044">
    <property type="entry name" value="Putative ccr4-not transcription complex subunit 4"/>
    <property type="match status" value="1"/>
</dbReference>
<keyword evidence="8" id="KW-0597">Phosphoprotein</keyword>
<keyword evidence="13 26" id="KW-0862">Zinc</keyword>
<evidence type="ECO:0000256" key="22">
    <source>
        <dbReference type="ARBA" id="ARBA00077837"/>
    </source>
</evidence>
<dbReference type="InterPro" id="IPR001841">
    <property type="entry name" value="Znf_RING"/>
</dbReference>
<evidence type="ECO:0000256" key="18">
    <source>
        <dbReference type="ARBA" id="ARBA00057081"/>
    </source>
</evidence>
<dbReference type="GO" id="GO:0030014">
    <property type="term" value="C:CCR4-NOT complex"/>
    <property type="evidence" value="ECO:0007669"/>
    <property type="project" value="InterPro"/>
</dbReference>
<dbReference type="InterPro" id="IPR039780">
    <property type="entry name" value="Mot2"/>
</dbReference>
<dbReference type="Pfam" id="PF00076">
    <property type="entry name" value="RRM_1"/>
    <property type="match status" value="1"/>
</dbReference>
<keyword evidence="32" id="KW-1185">Reference proteome</keyword>
<feature type="compositionally biased region" description="Low complexity" evidence="27">
    <location>
        <begin position="875"/>
        <end position="884"/>
    </location>
</feature>
<evidence type="ECO:0000259" key="29">
    <source>
        <dbReference type="PROSITE" id="PS50102"/>
    </source>
</evidence>
<feature type="compositionally biased region" description="Basic and acidic residues" evidence="27">
    <location>
        <begin position="298"/>
        <end position="308"/>
    </location>
</feature>
<proteinExistence type="predicted"/>
<evidence type="ECO:0000256" key="9">
    <source>
        <dbReference type="ARBA" id="ARBA00022679"/>
    </source>
</evidence>
<dbReference type="InterPro" id="IPR000571">
    <property type="entry name" value="Znf_CCCH"/>
</dbReference>
<dbReference type="InterPro" id="IPR000504">
    <property type="entry name" value="RRM_dom"/>
</dbReference>
<dbReference type="InterPro" id="IPR012677">
    <property type="entry name" value="Nucleotide-bd_a/b_plait_sf"/>
</dbReference>
<dbReference type="Gene3D" id="3.30.70.330">
    <property type="match status" value="1"/>
</dbReference>
<evidence type="ECO:0000256" key="2">
    <source>
        <dbReference type="ARBA" id="ARBA00004123"/>
    </source>
</evidence>
<dbReference type="AlphaFoldDB" id="A0A9N9MY16"/>
<evidence type="ECO:0000256" key="10">
    <source>
        <dbReference type="ARBA" id="ARBA00022723"/>
    </source>
</evidence>
<dbReference type="GO" id="GO:0016567">
    <property type="term" value="P:protein ubiquitination"/>
    <property type="evidence" value="ECO:0007669"/>
    <property type="project" value="TreeGrafter"/>
</dbReference>
<dbReference type="SUPFAM" id="SSF57850">
    <property type="entry name" value="RING/U-box"/>
    <property type="match status" value="1"/>
</dbReference>
<keyword evidence="6" id="KW-0488">Methylation</keyword>
<keyword evidence="7" id="KW-0963">Cytoplasm</keyword>
<comment type="function">
    <text evidence="18">Has E3 ubiquitin ligase activity, promoting ubiquitination and degradation of target proteins. Involved in activation of the JAK/STAT pathway. Catalyzes ubiquitination of methylated RBM15. Plays a role in quality control of translation of mitochondrial outer membrane-localized mRNA. As part of the PINK1-regulated signaling, upon mitochondria damage, ubiquitinates ABCE1 and thereby recruits autophagy receptors to the mitochondrial outer membrane to initiate mitophagy.</text>
</comment>
<comment type="pathway">
    <text evidence="4">Protein modification; protein ubiquitination.</text>
</comment>
<dbReference type="InterPro" id="IPR034261">
    <property type="entry name" value="CNOT4_RRM"/>
</dbReference>
<dbReference type="GO" id="GO:0005829">
    <property type="term" value="C:cytosol"/>
    <property type="evidence" value="ECO:0007669"/>
    <property type="project" value="UniProtKB-ARBA"/>
</dbReference>
<feature type="region of interest" description="Disordered" evidence="27">
    <location>
        <begin position="251"/>
        <end position="408"/>
    </location>
</feature>
<evidence type="ECO:0000256" key="24">
    <source>
        <dbReference type="ARBA" id="ARBA00083942"/>
    </source>
</evidence>
<dbReference type="EC" id="2.3.2.27" evidence="5"/>
<feature type="region of interest" description="Disordered" evidence="27">
    <location>
        <begin position="848"/>
        <end position="899"/>
    </location>
</feature>
<dbReference type="FunFam" id="3.30.40.10:FF:000006">
    <property type="entry name" value="CCR4-NOT transcription complex subunit 4"/>
    <property type="match status" value="1"/>
</dbReference>
<dbReference type="OrthoDB" id="1923159at2759"/>
<evidence type="ECO:0000256" key="17">
    <source>
        <dbReference type="ARBA" id="ARBA00023242"/>
    </source>
</evidence>
<evidence type="ECO:0000256" key="21">
    <source>
        <dbReference type="ARBA" id="ARBA00075062"/>
    </source>
</evidence>
<evidence type="ECO:0000256" key="25">
    <source>
        <dbReference type="PROSITE-ProRule" id="PRU00176"/>
    </source>
</evidence>
<dbReference type="PANTHER" id="PTHR12603:SF0">
    <property type="entry name" value="CCR4-NOT TRANSCRIPTION COMPLEX SUBUNIT 4"/>
    <property type="match status" value="1"/>
</dbReference>
<evidence type="ECO:0000313" key="31">
    <source>
        <dbReference type="EMBL" id="CAG9772752.1"/>
    </source>
</evidence>
<dbReference type="GO" id="GO:0061630">
    <property type="term" value="F:ubiquitin protein ligase activity"/>
    <property type="evidence" value="ECO:0007669"/>
    <property type="project" value="UniProtKB-EC"/>
</dbReference>
<dbReference type="InterPro" id="IPR035979">
    <property type="entry name" value="RBD_domain_sf"/>
</dbReference>
<keyword evidence="11 26" id="KW-0863">Zinc-finger</keyword>
<evidence type="ECO:0000256" key="4">
    <source>
        <dbReference type="ARBA" id="ARBA00004906"/>
    </source>
</evidence>
<feature type="compositionally biased region" description="Basic and acidic residues" evidence="27">
    <location>
        <begin position="321"/>
        <end position="330"/>
    </location>
</feature>
<keyword evidence="17" id="KW-0539">Nucleus</keyword>
<comment type="subcellular location">
    <subcellularLocation>
        <location evidence="3">Cytoplasm</location>
    </subcellularLocation>
    <subcellularLocation>
        <location evidence="2">Nucleus</location>
    </subcellularLocation>
</comment>
<feature type="compositionally biased region" description="Low complexity" evidence="27">
    <location>
        <begin position="375"/>
        <end position="395"/>
    </location>
</feature>
<keyword evidence="9" id="KW-0808">Transferase</keyword>
<evidence type="ECO:0000259" key="30">
    <source>
        <dbReference type="PROSITE" id="PS50103"/>
    </source>
</evidence>
<dbReference type="Gene3D" id="3.30.40.10">
    <property type="entry name" value="Zinc/RING finger domain, C3HC4 (zinc finger)"/>
    <property type="match status" value="1"/>
</dbReference>
<feature type="domain" description="RING-type" evidence="28">
    <location>
        <begin position="14"/>
        <end position="58"/>
    </location>
</feature>
<accession>A0A9N9MY16</accession>
<keyword evidence="10 26" id="KW-0479">Metal-binding</keyword>
<feature type="region of interest" description="Disordered" evidence="27">
    <location>
        <begin position="802"/>
        <end position="833"/>
    </location>
</feature>
<dbReference type="PROSITE" id="PS50089">
    <property type="entry name" value="ZF_RING_2"/>
    <property type="match status" value="1"/>
</dbReference>
<dbReference type="Proteomes" id="UP001152799">
    <property type="component" value="Chromosome 8"/>
</dbReference>
<evidence type="ECO:0000259" key="28">
    <source>
        <dbReference type="PROSITE" id="PS50089"/>
    </source>
</evidence>
<evidence type="ECO:0000256" key="16">
    <source>
        <dbReference type="ARBA" id="ARBA00023054"/>
    </source>
</evidence>
<comment type="catalytic activity">
    <reaction evidence="1">
        <text>S-ubiquitinyl-[E2 ubiquitin-conjugating enzyme]-L-cysteine + [acceptor protein]-L-lysine = [E2 ubiquitin-conjugating enzyme]-L-cysteine + N(6)-ubiquitinyl-[acceptor protein]-L-lysine.</text>
        <dbReference type="EC" id="2.3.2.27"/>
    </reaction>
</comment>
<organism evidence="31 32">
    <name type="scientific">Ceutorhynchus assimilis</name>
    <name type="common">cabbage seed weevil</name>
    <dbReference type="NCBI Taxonomy" id="467358"/>
    <lineage>
        <taxon>Eukaryota</taxon>
        <taxon>Metazoa</taxon>
        <taxon>Ecdysozoa</taxon>
        <taxon>Arthropoda</taxon>
        <taxon>Hexapoda</taxon>
        <taxon>Insecta</taxon>
        <taxon>Pterygota</taxon>
        <taxon>Neoptera</taxon>
        <taxon>Endopterygota</taxon>
        <taxon>Coleoptera</taxon>
        <taxon>Polyphaga</taxon>
        <taxon>Cucujiformia</taxon>
        <taxon>Curculionidae</taxon>
        <taxon>Ceutorhynchinae</taxon>
        <taxon>Ceutorhynchus</taxon>
    </lineage>
</organism>
<feature type="compositionally biased region" description="Polar residues" evidence="27">
    <location>
        <begin position="818"/>
        <end position="833"/>
    </location>
</feature>
<dbReference type="PROSITE" id="PS50102">
    <property type="entry name" value="RRM"/>
    <property type="match status" value="1"/>
</dbReference>
<sequence>MSVLNQSGEEQVECPLCMEPLEVDDLNFFPCTCGYQICRFCWHRIRLDENGGLCPACRKAYSENPADFIPLSREQVAKLKAEKRQRDQQRKAKLTESRKHLASVRVVQRNLVFVVGLPPRLADPEILKRHEYFGKFGKIHKVVINQSTTYAGSQGPSASAYVTYLKSDDALRAIQAVNNVTIDNRVIKSSLGTTKYCSHFMKNQACPKQDCMYLHEYGDPEASFTKDHMHAGKHQEYEKKLHEDLLARTKAQQNGNGQNGTEAKVSQISQKGVKDGATGSNTSKDANGSTNKENWPVLDKEKKQEKDKVRKGKTKNGVAEPRTKEKKEGKGVSSSSSSESRSSQDSRTTSTSSSSSQPINSKIIIDGKDSDTYHSPGFSTESSPSSSPPSTHSPPLQLMVTPPMVLPDAPTSFNTSPNSFQCNNGTSSFASKLPPNLVVGSEDNNSYFSSSGFSKMHSASSVDKEQHSMDRDRLGGDAGVARTLGDLQEDNGHQLLTDTLPSINTTEDWAAAFGFAGGQQAREHDLLQQKIQQQRDVSKLPSFATGYGLGVNDNAFGKGSIDNFSGFYEMSKLQENLMDALASKTNGFNIRPHDGNVHQRVQQPQQPPHISNGLEQNMSKFFSDFNKFNAKEPPNSSPYQNGYNGLHNPYQHILQQKQLEEHFLNLGLKDFGGAQTTVYQNGIPTPTYTNGDASLLGSIHNLYSKPQVVSPQTQNTRNSEAELDFDPFQETQKALAEMMATEQNHKPHNPSLNTGRPLNGLVHNQNSTHIPPPPPGFLQQQQQTHMNSFGSKILPFLNMSNNQQQQQNSPTNNWPSSFNSQIPPQKTIPNTCNDWKVLDPAILSSSRSYQVPQMAQGGPPTVRDPYAAPIPPLGTQQITSQQQQNGPMRPFDYPPSNNSPFSAFTQVQQPGYSNAFAPQQNVNNMPWFTANDINSQISTPPGFRNSQTSKQQEC</sequence>
<dbReference type="PANTHER" id="PTHR12603">
    <property type="entry name" value="CCR4-NOT TRANSCRIPTION COMPLEX RELATED"/>
    <property type="match status" value="1"/>
</dbReference>
<name>A0A9N9MY16_9CUCU</name>
<keyword evidence="16" id="KW-0175">Coiled coil</keyword>
<comment type="subunit">
    <text evidence="19">Interacts with CNOT1 via its C-terminus but does not stably associate with the CCR4-NOT complex. Interacts (via RING domain) with UBE2D2. Interacts with ABCE1, PINK1 and PELO.</text>
</comment>
<dbReference type="CDD" id="cd16618">
    <property type="entry name" value="mRING-HC-C4C4_CNOT4"/>
    <property type="match status" value="1"/>
</dbReference>
<evidence type="ECO:0000256" key="1">
    <source>
        <dbReference type="ARBA" id="ARBA00000900"/>
    </source>
</evidence>
<dbReference type="InterPro" id="IPR013083">
    <property type="entry name" value="Znf_RING/FYVE/PHD"/>
</dbReference>
<evidence type="ECO:0000256" key="12">
    <source>
        <dbReference type="ARBA" id="ARBA00022786"/>
    </source>
</evidence>
<evidence type="ECO:0000256" key="11">
    <source>
        <dbReference type="ARBA" id="ARBA00022771"/>
    </source>
</evidence>
<evidence type="ECO:0000256" key="15">
    <source>
        <dbReference type="ARBA" id="ARBA00022884"/>
    </source>
</evidence>
<dbReference type="GO" id="GO:0003723">
    <property type="term" value="F:RNA binding"/>
    <property type="evidence" value="ECO:0007669"/>
    <property type="project" value="UniProtKB-UniRule"/>
</dbReference>
<evidence type="ECO:0000256" key="5">
    <source>
        <dbReference type="ARBA" id="ARBA00012483"/>
    </source>
</evidence>
<evidence type="ECO:0000313" key="32">
    <source>
        <dbReference type="Proteomes" id="UP001152799"/>
    </source>
</evidence>
<feature type="compositionally biased region" description="Low complexity" evidence="27">
    <location>
        <begin position="333"/>
        <end position="357"/>
    </location>
</feature>
<reference evidence="31" key="1">
    <citation type="submission" date="2022-01" db="EMBL/GenBank/DDBJ databases">
        <authorList>
            <person name="King R."/>
        </authorList>
    </citation>
    <scope>NUCLEOTIDE SEQUENCE</scope>
</reference>
<feature type="domain" description="C3H1-type" evidence="30">
    <location>
        <begin position="191"/>
        <end position="218"/>
    </location>
</feature>
<dbReference type="PROSITE" id="PS50103">
    <property type="entry name" value="ZF_C3H1"/>
    <property type="match status" value="1"/>
</dbReference>
<evidence type="ECO:0000256" key="8">
    <source>
        <dbReference type="ARBA" id="ARBA00022553"/>
    </source>
</evidence>
<gene>
    <name evidence="31" type="ORF">CEUTPL_LOCUS13157</name>
</gene>
<evidence type="ECO:0000256" key="19">
    <source>
        <dbReference type="ARBA" id="ARBA00062432"/>
    </source>
</evidence>
<evidence type="ECO:0000256" key="13">
    <source>
        <dbReference type="ARBA" id="ARBA00022833"/>
    </source>
</evidence>
<keyword evidence="14" id="KW-0832">Ubl conjugation</keyword>
<evidence type="ECO:0000256" key="14">
    <source>
        <dbReference type="ARBA" id="ARBA00022843"/>
    </source>
</evidence>
<evidence type="ECO:0000256" key="23">
    <source>
        <dbReference type="ARBA" id="ARBA00083547"/>
    </source>
</evidence>
<feature type="domain" description="RRM" evidence="29">
    <location>
        <begin position="110"/>
        <end position="194"/>
    </location>
</feature>
<evidence type="ECO:0000256" key="6">
    <source>
        <dbReference type="ARBA" id="ARBA00022481"/>
    </source>
</evidence>
<feature type="compositionally biased region" description="Low complexity" evidence="27">
    <location>
        <begin position="802"/>
        <end position="817"/>
    </location>
</feature>
<feature type="zinc finger region" description="C3H1-type" evidence="26">
    <location>
        <begin position="191"/>
        <end position="218"/>
    </location>
</feature>
<dbReference type="SMART" id="SM00361">
    <property type="entry name" value="RRM_1"/>
    <property type="match status" value="1"/>
</dbReference>
<evidence type="ECO:0000256" key="3">
    <source>
        <dbReference type="ARBA" id="ARBA00004496"/>
    </source>
</evidence>
<feature type="compositionally biased region" description="Polar residues" evidence="27">
    <location>
        <begin position="278"/>
        <end position="293"/>
    </location>
</feature>
<evidence type="ECO:0000256" key="27">
    <source>
        <dbReference type="SAM" id="MobiDB-lite"/>
    </source>
</evidence>